<evidence type="ECO:0000313" key="11">
    <source>
        <dbReference type="Proteomes" id="UP000012174"/>
    </source>
</evidence>
<dbReference type="FunFam" id="3.40.50.300:FF:000838">
    <property type="entry name" value="ABC multidrug transporter (Eurofung)"/>
    <property type="match status" value="1"/>
</dbReference>
<comment type="subcellular location">
    <subcellularLocation>
        <location evidence="1">Membrane</location>
        <topology evidence="1">Multi-pass membrane protein</topology>
    </subcellularLocation>
</comment>
<dbReference type="SUPFAM" id="SSF90123">
    <property type="entry name" value="ABC transporter transmembrane region"/>
    <property type="match status" value="1"/>
</dbReference>
<dbReference type="EMBL" id="KB706202">
    <property type="protein sequence ID" value="EMR68644.1"/>
    <property type="molecule type" value="Genomic_DNA"/>
</dbReference>
<evidence type="ECO:0000256" key="1">
    <source>
        <dbReference type="ARBA" id="ARBA00004141"/>
    </source>
</evidence>
<dbReference type="InterPro" id="IPR003439">
    <property type="entry name" value="ABC_transporter-like_ATP-bd"/>
</dbReference>
<dbReference type="GO" id="GO:0005524">
    <property type="term" value="F:ATP binding"/>
    <property type="evidence" value="ECO:0007669"/>
    <property type="project" value="UniProtKB-KW"/>
</dbReference>
<evidence type="ECO:0000256" key="6">
    <source>
        <dbReference type="ARBA" id="ARBA00022989"/>
    </source>
</evidence>
<dbReference type="Gene3D" id="1.20.1560.10">
    <property type="entry name" value="ABC transporter type 1, transmembrane domain"/>
    <property type="match status" value="1"/>
</dbReference>
<evidence type="ECO:0000256" key="5">
    <source>
        <dbReference type="ARBA" id="ARBA00022840"/>
    </source>
</evidence>
<protein>
    <submittedName>
        <fullName evidence="10">Putative abc multidrug protein</fullName>
    </submittedName>
</protein>
<dbReference type="InterPro" id="IPR027417">
    <property type="entry name" value="P-loop_NTPase"/>
</dbReference>
<dbReference type="Pfam" id="PF00005">
    <property type="entry name" value="ABC_tran"/>
    <property type="match status" value="1"/>
</dbReference>
<dbReference type="GO" id="GO:0016887">
    <property type="term" value="F:ATP hydrolysis activity"/>
    <property type="evidence" value="ECO:0007669"/>
    <property type="project" value="InterPro"/>
</dbReference>
<dbReference type="GO" id="GO:0042626">
    <property type="term" value="F:ATPase-coupled transmembrane transporter activity"/>
    <property type="evidence" value="ECO:0007669"/>
    <property type="project" value="TreeGrafter"/>
</dbReference>
<dbReference type="InterPro" id="IPR036640">
    <property type="entry name" value="ABC1_TM_sf"/>
</dbReference>
<keyword evidence="11" id="KW-1185">Reference proteome</keyword>
<feature type="domain" description="ABC transporter" evidence="9">
    <location>
        <begin position="214"/>
        <end position="456"/>
    </location>
</feature>
<dbReference type="InterPro" id="IPR003593">
    <property type="entry name" value="AAA+_ATPase"/>
</dbReference>
<proteinExistence type="predicted"/>
<dbReference type="PANTHER" id="PTHR24223">
    <property type="entry name" value="ATP-BINDING CASSETTE SUB-FAMILY C"/>
    <property type="match status" value="1"/>
</dbReference>
<evidence type="ECO:0000256" key="4">
    <source>
        <dbReference type="ARBA" id="ARBA00022741"/>
    </source>
</evidence>
<dbReference type="InterPro" id="IPR050173">
    <property type="entry name" value="ABC_transporter_C-like"/>
</dbReference>
<dbReference type="AlphaFoldDB" id="M7SQD0"/>
<dbReference type="SMART" id="SM00382">
    <property type="entry name" value="AAA"/>
    <property type="match status" value="1"/>
</dbReference>
<keyword evidence="3 8" id="KW-0812">Transmembrane</keyword>
<evidence type="ECO:0000259" key="9">
    <source>
        <dbReference type="PROSITE" id="PS50893"/>
    </source>
</evidence>
<name>M7SQD0_EUTLA</name>
<feature type="transmembrane region" description="Helical" evidence="8">
    <location>
        <begin position="21"/>
        <end position="46"/>
    </location>
</feature>
<dbReference type="Gene3D" id="3.40.50.300">
    <property type="entry name" value="P-loop containing nucleotide triphosphate hydrolases"/>
    <property type="match status" value="1"/>
</dbReference>
<dbReference type="OrthoDB" id="6500128at2759"/>
<dbReference type="eggNOG" id="KOG0054">
    <property type="taxonomic scope" value="Eukaryota"/>
</dbReference>
<dbReference type="OMA" id="IRARITM"/>
<dbReference type="KEGG" id="ela:UCREL1_4331"/>
<evidence type="ECO:0000256" key="7">
    <source>
        <dbReference type="ARBA" id="ARBA00023136"/>
    </source>
</evidence>
<evidence type="ECO:0000313" key="10">
    <source>
        <dbReference type="EMBL" id="EMR68644.1"/>
    </source>
</evidence>
<dbReference type="CDD" id="cd03244">
    <property type="entry name" value="ABCC_MRP_domain2"/>
    <property type="match status" value="1"/>
</dbReference>
<sequence length="472" mass="51859">MDSILVDWLRMTLDNGLRFALRLASIAAIMPIFALPAGFFCLIGFATGEVYARAQISVKRLCAVNFSPVFSHFSDTSSGIAVIRARQSVDRVFQEILADKVATHMRAYEAQYNCNRWVSVRSDCCAAIIATTAGCIAYYKSGSPGLVGFSLTNAIGLSQTILTLVRNMNELEVELNSFQRISEYAEIEPEESPAQADALGKNEIPAAWPTSGRVEFQAVTARYVENGPDILRRISFIARPGERVAIIGRTGSGKSTVARTLIRSTHVASGKVLIDGVDINNIPLKHLRQCITLVPQESVVFSGDIKSNLDPLGELDEAELQSILSSCSLLQDSRSDDGESNNNLDIAAWTQVTSNGSNFSNGQKQILGLARAMCRRSKVIILDEATASVDHETDVRMQKLIRSEFAGSTIITIAHRLRTVMDYDRVIVMEEGRVIEIGTPADLIRIEGPFWEMLKNNSDYHELVSLVGQIRP</sequence>
<organism evidence="10 11">
    <name type="scientific">Eutypa lata (strain UCR-EL1)</name>
    <name type="common">Grapevine dieback disease fungus</name>
    <name type="synonym">Eutypa armeniacae</name>
    <dbReference type="NCBI Taxonomy" id="1287681"/>
    <lineage>
        <taxon>Eukaryota</taxon>
        <taxon>Fungi</taxon>
        <taxon>Dikarya</taxon>
        <taxon>Ascomycota</taxon>
        <taxon>Pezizomycotina</taxon>
        <taxon>Sordariomycetes</taxon>
        <taxon>Xylariomycetidae</taxon>
        <taxon>Xylariales</taxon>
        <taxon>Diatrypaceae</taxon>
        <taxon>Eutypa</taxon>
    </lineage>
</organism>
<keyword evidence="5" id="KW-0067">ATP-binding</keyword>
<dbReference type="HOGENOM" id="CLU_000604_84_3_1"/>
<evidence type="ECO:0000256" key="2">
    <source>
        <dbReference type="ARBA" id="ARBA00022448"/>
    </source>
</evidence>
<evidence type="ECO:0000256" key="8">
    <source>
        <dbReference type="SAM" id="Phobius"/>
    </source>
</evidence>
<keyword evidence="6 8" id="KW-1133">Transmembrane helix</keyword>
<keyword evidence="7 8" id="KW-0472">Membrane</keyword>
<reference evidence="11" key="1">
    <citation type="journal article" date="2013" name="Genome Announc.">
        <title>Draft genome sequence of the grapevine dieback fungus Eutypa lata UCR-EL1.</title>
        <authorList>
            <person name="Blanco-Ulate B."/>
            <person name="Rolshausen P.E."/>
            <person name="Cantu D."/>
        </authorList>
    </citation>
    <scope>NUCLEOTIDE SEQUENCE [LARGE SCALE GENOMIC DNA]</scope>
    <source>
        <strain evidence="11">UCR-EL1</strain>
    </source>
</reference>
<accession>M7SQD0</accession>
<dbReference type="Proteomes" id="UP000012174">
    <property type="component" value="Unassembled WGS sequence"/>
</dbReference>
<dbReference type="PANTHER" id="PTHR24223:SF356">
    <property type="entry name" value="ATP-BINDING CASSETTE TRANSPORTER ABC4"/>
    <property type="match status" value="1"/>
</dbReference>
<evidence type="ECO:0000256" key="3">
    <source>
        <dbReference type="ARBA" id="ARBA00022692"/>
    </source>
</evidence>
<dbReference type="GO" id="GO:0016020">
    <property type="term" value="C:membrane"/>
    <property type="evidence" value="ECO:0007669"/>
    <property type="project" value="UniProtKB-SubCell"/>
</dbReference>
<dbReference type="PROSITE" id="PS50893">
    <property type="entry name" value="ABC_TRANSPORTER_2"/>
    <property type="match status" value="1"/>
</dbReference>
<dbReference type="SUPFAM" id="SSF52540">
    <property type="entry name" value="P-loop containing nucleoside triphosphate hydrolases"/>
    <property type="match status" value="1"/>
</dbReference>
<keyword evidence="2" id="KW-0813">Transport</keyword>
<gene>
    <name evidence="10" type="ORF">UCREL1_4331</name>
</gene>
<keyword evidence="4" id="KW-0547">Nucleotide-binding</keyword>